<dbReference type="Gene3D" id="3.30.559.30">
    <property type="entry name" value="Nonribosomal peptide synthetase, condensation domain"/>
    <property type="match status" value="1"/>
</dbReference>
<organism evidence="1 2">
    <name type="scientific">Dimargaris cristalligena</name>
    <dbReference type="NCBI Taxonomy" id="215637"/>
    <lineage>
        <taxon>Eukaryota</taxon>
        <taxon>Fungi</taxon>
        <taxon>Fungi incertae sedis</taxon>
        <taxon>Zoopagomycota</taxon>
        <taxon>Kickxellomycotina</taxon>
        <taxon>Dimargaritomycetes</taxon>
        <taxon>Dimargaritales</taxon>
        <taxon>Dimargaritaceae</taxon>
        <taxon>Dimargaris</taxon>
    </lineage>
</organism>
<evidence type="ECO:0008006" key="3">
    <source>
        <dbReference type="Google" id="ProtNLM"/>
    </source>
</evidence>
<keyword evidence="2" id="KW-1185">Reference proteome</keyword>
<dbReference type="Proteomes" id="UP000268162">
    <property type="component" value="Unassembled WGS sequence"/>
</dbReference>
<protein>
    <recommendedName>
        <fullName evidence="3">Condensation domain-containing protein</fullName>
    </recommendedName>
</protein>
<evidence type="ECO:0000313" key="2">
    <source>
        <dbReference type="Proteomes" id="UP000268162"/>
    </source>
</evidence>
<dbReference type="EMBL" id="ML003544">
    <property type="protein sequence ID" value="RKP33808.1"/>
    <property type="molecule type" value="Genomic_DNA"/>
</dbReference>
<feature type="non-terminal residue" evidence="1">
    <location>
        <position position="1"/>
    </location>
</feature>
<reference evidence="2" key="1">
    <citation type="journal article" date="2018" name="Nat. Microbiol.">
        <title>Leveraging single-cell genomics to expand the fungal tree of life.</title>
        <authorList>
            <person name="Ahrendt S.R."/>
            <person name="Quandt C.A."/>
            <person name="Ciobanu D."/>
            <person name="Clum A."/>
            <person name="Salamov A."/>
            <person name="Andreopoulos B."/>
            <person name="Cheng J.F."/>
            <person name="Woyke T."/>
            <person name="Pelin A."/>
            <person name="Henrissat B."/>
            <person name="Reynolds N.K."/>
            <person name="Benny G.L."/>
            <person name="Smith M.E."/>
            <person name="James T.Y."/>
            <person name="Grigoriev I.V."/>
        </authorList>
    </citation>
    <scope>NUCLEOTIDE SEQUENCE [LARGE SCALE GENOMIC DNA]</scope>
    <source>
        <strain evidence="2">RSA 468</strain>
    </source>
</reference>
<dbReference type="AlphaFoldDB" id="A0A4P9ZL53"/>
<gene>
    <name evidence="1" type="ORF">BJ085DRAFT_40396</name>
</gene>
<sequence>YAFNYLGQVDASGVKSTSKLFSSRADITSQISQLGLENSWSYLIDFICFHDQDQLVLNVGYSSEVFSGSNMTTLAESWKQHLEELIHLADEVVS</sequence>
<evidence type="ECO:0000313" key="1">
    <source>
        <dbReference type="EMBL" id="RKP33808.1"/>
    </source>
</evidence>
<accession>A0A4P9ZL53</accession>
<name>A0A4P9ZL53_9FUNG</name>
<proteinExistence type="predicted"/>
<dbReference type="SUPFAM" id="SSF52777">
    <property type="entry name" value="CoA-dependent acyltransferases"/>
    <property type="match status" value="1"/>
</dbReference>